<evidence type="ECO:0000256" key="1">
    <source>
        <dbReference type="ARBA" id="ARBA00006817"/>
    </source>
</evidence>
<feature type="domain" description="Activator of Hsp90 ATPase homologue 1/2-like C-terminal" evidence="2">
    <location>
        <begin position="31"/>
        <end position="147"/>
    </location>
</feature>
<accession>A0ABU8TBA7</accession>
<protein>
    <submittedName>
        <fullName evidence="3">SRPBCC family protein</fullName>
    </submittedName>
</protein>
<evidence type="ECO:0000313" key="3">
    <source>
        <dbReference type="EMBL" id="MEJ8281206.1"/>
    </source>
</evidence>
<proteinExistence type="inferred from homology"/>
<dbReference type="Gene3D" id="3.30.530.20">
    <property type="match status" value="1"/>
</dbReference>
<dbReference type="InterPro" id="IPR023393">
    <property type="entry name" value="START-like_dom_sf"/>
</dbReference>
<keyword evidence="4" id="KW-1185">Reference proteome</keyword>
<organism evidence="3 4">
    <name type="scientific">Pseudonocardia spirodelae</name>
    <dbReference type="NCBI Taxonomy" id="3133431"/>
    <lineage>
        <taxon>Bacteria</taxon>
        <taxon>Bacillati</taxon>
        <taxon>Actinomycetota</taxon>
        <taxon>Actinomycetes</taxon>
        <taxon>Pseudonocardiales</taxon>
        <taxon>Pseudonocardiaceae</taxon>
        <taxon>Pseudonocardia</taxon>
    </lineage>
</organism>
<dbReference type="InterPro" id="IPR013538">
    <property type="entry name" value="ASHA1/2-like_C"/>
</dbReference>
<dbReference type="SUPFAM" id="SSF55961">
    <property type="entry name" value="Bet v1-like"/>
    <property type="match status" value="1"/>
</dbReference>
<gene>
    <name evidence="3" type="ORF">WJX68_19855</name>
</gene>
<dbReference type="EMBL" id="JBBJUP010000017">
    <property type="protein sequence ID" value="MEJ8281206.1"/>
    <property type="molecule type" value="Genomic_DNA"/>
</dbReference>
<evidence type="ECO:0000259" key="2">
    <source>
        <dbReference type="Pfam" id="PF08327"/>
    </source>
</evidence>
<evidence type="ECO:0000313" key="4">
    <source>
        <dbReference type="Proteomes" id="UP001364211"/>
    </source>
</evidence>
<dbReference type="Proteomes" id="UP001364211">
    <property type="component" value="Unassembled WGS sequence"/>
</dbReference>
<reference evidence="3 4" key="1">
    <citation type="submission" date="2024-03" db="EMBL/GenBank/DDBJ databases">
        <title>Draft genome sequence of Pseudonocardia sp. DW16-2.</title>
        <authorList>
            <person name="Duangmal K."/>
        </authorList>
    </citation>
    <scope>NUCLEOTIDE SEQUENCE [LARGE SCALE GENOMIC DNA]</scope>
    <source>
        <strain evidence="3 4">DW16-2</strain>
    </source>
</reference>
<name>A0ABU8TBA7_9PSEU</name>
<sequence length="168" mass="17989">MSDDTAARAGEVVRAADGRALLRFRRTHTEPVAEVWSAVTDPDRCARWFGRWSGDGRPGGTVELVLTSDEDGGGPPSTVLVRECAPPHRLAVDIREGDGAPWELSVTLTPHGDGTVLVFEQVLPEGFSPADAGPGWHWYLDRLAAVLAGAPMPDWEATLAAAAPHYRA</sequence>
<comment type="caution">
    <text evidence="3">The sequence shown here is derived from an EMBL/GenBank/DDBJ whole genome shotgun (WGS) entry which is preliminary data.</text>
</comment>
<dbReference type="CDD" id="cd08899">
    <property type="entry name" value="SRPBCC_CalC_Aha1-like_6"/>
    <property type="match status" value="1"/>
</dbReference>
<dbReference type="Pfam" id="PF08327">
    <property type="entry name" value="AHSA1"/>
    <property type="match status" value="1"/>
</dbReference>
<dbReference type="RefSeq" id="WP_340293187.1">
    <property type="nucleotide sequence ID" value="NZ_JBBJUP010000017.1"/>
</dbReference>
<comment type="similarity">
    <text evidence="1">Belongs to the AHA1 family.</text>
</comment>